<comment type="caution">
    <text evidence="1">The sequence shown here is derived from an EMBL/GenBank/DDBJ whole genome shotgun (WGS) entry which is preliminary data.</text>
</comment>
<sequence>MNICLDVIRAEGLVLILLSLLRRYQSIHYKTWVDSQVQILLDSTSNCRLYVQRPLQSSQDTPTTVPTFQSSDINSLASATIQNLTLTPFLEAPGSNTPQ</sequence>
<proteinExistence type="predicted"/>
<evidence type="ECO:0000313" key="2">
    <source>
        <dbReference type="Proteomes" id="UP001307849"/>
    </source>
</evidence>
<evidence type="ECO:0000313" key="1">
    <source>
        <dbReference type="EMBL" id="KAK6520924.1"/>
    </source>
</evidence>
<dbReference type="EMBL" id="JAVHJM010000001">
    <property type="protein sequence ID" value="KAK6520924.1"/>
    <property type="molecule type" value="Genomic_DNA"/>
</dbReference>
<organism evidence="1 2">
    <name type="scientific">Arthrobotrys conoides</name>
    <dbReference type="NCBI Taxonomy" id="74498"/>
    <lineage>
        <taxon>Eukaryota</taxon>
        <taxon>Fungi</taxon>
        <taxon>Dikarya</taxon>
        <taxon>Ascomycota</taxon>
        <taxon>Pezizomycotina</taxon>
        <taxon>Orbiliomycetes</taxon>
        <taxon>Orbiliales</taxon>
        <taxon>Orbiliaceae</taxon>
        <taxon>Arthrobotrys</taxon>
    </lineage>
</organism>
<protein>
    <submittedName>
        <fullName evidence="1">Uncharacterized protein</fullName>
    </submittedName>
</protein>
<dbReference type="Proteomes" id="UP001307849">
    <property type="component" value="Unassembled WGS sequence"/>
</dbReference>
<keyword evidence="2" id="KW-1185">Reference proteome</keyword>
<gene>
    <name evidence="1" type="ORF">TWF506_001162</name>
</gene>
<name>A0AAN8NSP8_9PEZI</name>
<accession>A0AAN8NSP8</accession>
<dbReference type="AlphaFoldDB" id="A0AAN8NSP8"/>
<reference evidence="1 2" key="1">
    <citation type="submission" date="2019-10" db="EMBL/GenBank/DDBJ databases">
        <authorList>
            <person name="Palmer J.M."/>
        </authorList>
    </citation>
    <scope>NUCLEOTIDE SEQUENCE [LARGE SCALE GENOMIC DNA]</scope>
    <source>
        <strain evidence="1 2">TWF506</strain>
    </source>
</reference>